<dbReference type="Gene3D" id="2.60.120.620">
    <property type="entry name" value="q2cbj1_9rhob like domain"/>
    <property type="match status" value="1"/>
</dbReference>
<keyword evidence="2" id="KW-1185">Reference proteome</keyword>
<comment type="caution">
    <text evidence="1">The sequence shown here is derived from an EMBL/GenBank/DDBJ whole genome shotgun (WGS) entry which is preliminary data.</text>
</comment>
<dbReference type="SUPFAM" id="SSF51197">
    <property type="entry name" value="Clavaminate synthase-like"/>
    <property type="match status" value="1"/>
</dbReference>
<dbReference type="PANTHER" id="PTHR20883">
    <property type="entry name" value="PHYTANOYL-COA DIOXYGENASE DOMAIN CONTAINING 1"/>
    <property type="match status" value="1"/>
</dbReference>
<keyword evidence="1" id="KW-0223">Dioxygenase</keyword>
<name>A0ABS4J2U0_9BACL</name>
<dbReference type="Proteomes" id="UP001519287">
    <property type="component" value="Unassembled WGS sequence"/>
</dbReference>
<organism evidence="1 2">
    <name type="scientific">Paenibacillus eucommiae</name>
    <dbReference type="NCBI Taxonomy" id="1355755"/>
    <lineage>
        <taxon>Bacteria</taxon>
        <taxon>Bacillati</taxon>
        <taxon>Bacillota</taxon>
        <taxon>Bacilli</taxon>
        <taxon>Bacillales</taxon>
        <taxon>Paenibacillaceae</taxon>
        <taxon>Paenibacillus</taxon>
    </lineage>
</organism>
<dbReference type="Pfam" id="PF05721">
    <property type="entry name" value="PhyH"/>
    <property type="match status" value="1"/>
</dbReference>
<gene>
    <name evidence="1" type="ORF">J2Z66_005251</name>
</gene>
<accession>A0ABS4J2U0</accession>
<reference evidence="1 2" key="1">
    <citation type="submission" date="2021-03" db="EMBL/GenBank/DDBJ databases">
        <title>Genomic Encyclopedia of Type Strains, Phase IV (KMG-IV): sequencing the most valuable type-strain genomes for metagenomic binning, comparative biology and taxonomic classification.</title>
        <authorList>
            <person name="Goeker M."/>
        </authorList>
    </citation>
    <scope>NUCLEOTIDE SEQUENCE [LARGE SCALE GENOMIC DNA]</scope>
    <source>
        <strain evidence="1 2">DSM 26048</strain>
    </source>
</reference>
<proteinExistence type="predicted"/>
<sequence length="262" mass="29648">MSTLSDQQLDFFETFGFLKFPGLLQDSIGLIIEEFEAVFKHLNESGPLDEGLRTRMIAPFIDQRVRLSALLEEPQIQPILTSLLGEDYNYMGSDGNYYTGNTPWHPDGSSNDYRHIKIAFYLDTLGAANGALRVIPGSHLHQGPFAQKLLGRIQQSAELWGMNGDALPSVSLDVVPGDILVFDHNLFHSSWGGSQSRRMFTINACQRYQENDIHKFRDYLVLHHSYQNASEQYYGPNMLKTADSQRKKHLEQVLANVDVLTV</sequence>
<dbReference type="EMBL" id="JAGGLB010000020">
    <property type="protein sequence ID" value="MBP1993625.1"/>
    <property type="molecule type" value="Genomic_DNA"/>
</dbReference>
<dbReference type="PANTHER" id="PTHR20883:SF48">
    <property type="entry name" value="ECTOINE DIOXYGENASE"/>
    <property type="match status" value="1"/>
</dbReference>
<protein>
    <submittedName>
        <fullName evidence="1">Ectoine hydroxylase-related dioxygenase (Phytanoyl-CoA dioxygenase family)</fullName>
    </submittedName>
</protein>
<evidence type="ECO:0000313" key="1">
    <source>
        <dbReference type="EMBL" id="MBP1993625.1"/>
    </source>
</evidence>
<keyword evidence="1" id="KW-0560">Oxidoreductase</keyword>
<dbReference type="GO" id="GO:0051213">
    <property type="term" value="F:dioxygenase activity"/>
    <property type="evidence" value="ECO:0007669"/>
    <property type="project" value="UniProtKB-KW"/>
</dbReference>
<dbReference type="RefSeq" id="WP_209975510.1">
    <property type="nucleotide sequence ID" value="NZ_JAGGLB010000020.1"/>
</dbReference>
<evidence type="ECO:0000313" key="2">
    <source>
        <dbReference type="Proteomes" id="UP001519287"/>
    </source>
</evidence>
<dbReference type="InterPro" id="IPR008775">
    <property type="entry name" value="Phytyl_CoA_dOase-like"/>
</dbReference>